<protein>
    <recommendedName>
        <fullName evidence="4">Invasion associated locus B (IalB) protein</fullName>
    </recommendedName>
</protein>
<dbReference type="AlphaFoldDB" id="A0A4R3M078"/>
<feature type="chain" id="PRO_5020917442" description="Invasion associated locus B (IalB) protein" evidence="1">
    <location>
        <begin position="21"/>
        <end position="166"/>
    </location>
</feature>
<organism evidence="2 3">
    <name type="scientific">Aquabacter spiritensis</name>
    <dbReference type="NCBI Taxonomy" id="933073"/>
    <lineage>
        <taxon>Bacteria</taxon>
        <taxon>Pseudomonadati</taxon>
        <taxon>Pseudomonadota</taxon>
        <taxon>Alphaproteobacteria</taxon>
        <taxon>Hyphomicrobiales</taxon>
        <taxon>Xanthobacteraceae</taxon>
        <taxon>Aquabacter</taxon>
    </lineage>
</organism>
<dbReference type="Gene3D" id="2.60.40.1880">
    <property type="entry name" value="Invasion associated locus B (IalB) protein"/>
    <property type="match status" value="1"/>
</dbReference>
<evidence type="ECO:0008006" key="4">
    <source>
        <dbReference type="Google" id="ProtNLM"/>
    </source>
</evidence>
<sequence>MLTKSALPALFLLASGPALATVPESAGSFQDWSAWVYKEGGRPHCYIYAQAVEKAPARLDHGDVSFFVRSVRQAATKTEASLNVGYDFQPGSTVRAAIGDETFQLMVKGQNAWLPTAEEEDDLLAAMKGGSEMSIRATSRRGNPTSYTFSLDGVTAAIQQMQKQCP</sequence>
<feature type="signal peptide" evidence="1">
    <location>
        <begin position="1"/>
        <end position="20"/>
    </location>
</feature>
<evidence type="ECO:0000313" key="3">
    <source>
        <dbReference type="Proteomes" id="UP000294664"/>
    </source>
</evidence>
<dbReference type="EMBL" id="SMAI01000004">
    <property type="protein sequence ID" value="TCT05559.1"/>
    <property type="molecule type" value="Genomic_DNA"/>
</dbReference>
<keyword evidence="3" id="KW-1185">Reference proteome</keyword>
<dbReference type="Proteomes" id="UP000294664">
    <property type="component" value="Unassembled WGS sequence"/>
</dbReference>
<keyword evidence="1" id="KW-0732">Signal</keyword>
<dbReference type="InterPro" id="IPR038696">
    <property type="entry name" value="IalB_sf"/>
</dbReference>
<name>A0A4R3M078_9HYPH</name>
<dbReference type="OrthoDB" id="9806572at2"/>
<evidence type="ECO:0000256" key="1">
    <source>
        <dbReference type="SAM" id="SignalP"/>
    </source>
</evidence>
<comment type="caution">
    <text evidence="2">The sequence shown here is derived from an EMBL/GenBank/DDBJ whole genome shotgun (WGS) entry which is preliminary data.</text>
</comment>
<gene>
    <name evidence="2" type="ORF">EDC64_104116</name>
</gene>
<proteinExistence type="predicted"/>
<accession>A0A4R3M078</accession>
<dbReference type="InterPro" id="IPR010642">
    <property type="entry name" value="Invasion_prot_B"/>
</dbReference>
<evidence type="ECO:0000313" key="2">
    <source>
        <dbReference type="EMBL" id="TCT05559.1"/>
    </source>
</evidence>
<dbReference type="RefSeq" id="WP_132030902.1">
    <property type="nucleotide sequence ID" value="NZ_SMAI01000004.1"/>
</dbReference>
<dbReference type="Pfam" id="PF06776">
    <property type="entry name" value="IalB"/>
    <property type="match status" value="1"/>
</dbReference>
<reference evidence="2 3" key="1">
    <citation type="submission" date="2019-03" db="EMBL/GenBank/DDBJ databases">
        <title>Genomic Encyclopedia of Type Strains, Phase IV (KMG-IV): sequencing the most valuable type-strain genomes for metagenomic binning, comparative biology and taxonomic classification.</title>
        <authorList>
            <person name="Goeker M."/>
        </authorList>
    </citation>
    <scope>NUCLEOTIDE SEQUENCE [LARGE SCALE GENOMIC DNA]</scope>
    <source>
        <strain evidence="2 3">DSM 9035</strain>
    </source>
</reference>